<keyword evidence="4 7" id="KW-0472">Membrane</keyword>
<dbReference type="PANTHER" id="PTHR21640">
    <property type="match status" value="1"/>
</dbReference>
<dbReference type="Proteomes" id="UP000018468">
    <property type="component" value="Linkage group LG2"/>
</dbReference>
<dbReference type="Ensembl" id="ENSLOCT00000018216.1">
    <property type="protein sequence ID" value="ENSLOCP00000018184.1"/>
    <property type="gene ID" value="ENSLOCG00000014768.1"/>
</dbReference>
<dbReference type="InParanoid" id="W5NC25"/>
<dbReference type="EMBL" id="AHAT01023848">
    <property type="status" value="NOT_ANNOTATED_CDS"/>
    <property type="molecule type" value="Genomic_DNA"/>
</dbReference>
<dbReference type="Bgee" id="ENSLOCG00000014768">
    <property type="expression patterns" value="Expressed in intestine and 7 other cell types or tissues"/>
</dbReference>
<evidence type="ECO:0000256" key="6">
    <source>
        <dbReference type="ARBA" id="ARBA00046312"/>
    </source>
</evidence>
<dbReference type="GO" id="GO:0005640">
    <property type="term" value="C:nuclear outer membrane"/>
    <property type="evidence" value="ECO:0007669"/>
    <property type="project" value="UniProtKB-SubCell"/>
</dbReference>
<dbReference type="SMART" id="SM01249">
    <property type="entry name" value="KASH"/>
    <property type="match status" value="1"/>
</dbReference>
<dbReference type="SUPFAM" id="SSF46966">
    <property type="entry name" value="Spectrin repeat"/>
    <property type="match status" value="2"/>
</dbReference>
<evidence type="ECO:0000256" key="8">
    <source>
        <dbReference type="SAM" id="MobiDB-lite"/>
    </source>
</evidence>
<evidence type="ECO:0000256" key="1">
    <source>
        <dbReference type="ARBA" id="ARBA00008619"/>
    </source>
</evidence>
<dbReference type="HOGENOM" id="CLU_415379_0_0_1"/>
<reference evidence="11" key="3">
    <citation type="submission" date="2025-09" db="UniProtKB">
        <authorList>
            <consortium name="Ensembl"/>
        </authorList>
    </citation>
    <scope>IDENTIFICATION</scope>
</reference>
<dbReference type="InterPro" id="IPR012315">
    <property type="entry name" value="KASH"/>
</dbReference>
<feature type="topological domain" description="Cytoplasmic" evidence="7">
    <location>
        <begin position="1"/>
        <end position="517"/>
    </location>
</feature>
<comment type="similarity">
    <text evidence="1">Belongs to the nesprin family.</text>
</comment>
<keyword evidence="5" id="KW-0539">Nucleus</keyword>
<dbReference type="CDD" id="cd00176">
    <property type="entry name" value="SPEC"/>
    <property type="match status" value="1"/>
</dbReference>
<sequence>MHIQLEQGWRLWQQFLKAHSHFGDWLRLAESSAANPNSAQVPYITAKEELRKFEGLQREVRARLAQLQSMNMQYRCLARVYGCEVGTKLQLLFQDSSQRWDLLSRTVDNVCRRLKHFVNQREEFESEREDIAIWLAELNLRLTEVEHFSGNNSSEKMKELQTFQVLVGENAERLTGLLEWGERLIQRSEPGDAEEIEEELQELLLYCARVFDGVARLHTRLLSMRLVFEEDLLLDQHSGSDSEAQWEDEGIYDRSSVSDPQRSLSPAAGLGPGSSLDSLALEWDPSVDVGGSGSHDDADSSYFSVVTGLPHKEDSLSKDTRANRRSFLSSLGSQSDVITADVVRPPGSYIPVCFSGEDSPHHISGPRLTSSGHLAEPVTFDPERISAWLGQTESPLRQAPRALEVPAHGNASPLHLTSGPAGEERSARSRTQGPSVDSPGAPSCIALLFAAGPGQEHQLPWHPRSQNQHRYRVRALLPPGIQSDQLSWNNRAECVPQSRTGRAARRRHAPVLLRLAKAALFLFLSLALVLALLRQLPAGASDPRCHRANTFARSLRLMLHYVNGPPPT</sequence>
<feature type="compositionally biased region" description="Polar residues" evidence="8">
    <location>
        <begin position="255"/>
        <end position="264"/>
    </location>
</feature>
<dbReference type="OMA" id="MPVNAAC"/>
<reference evidence="11" key="2">
    <citation type="submission" date="2025-08" db="UniProtKB">
        <authorList>
            <consortium name="Ensembl"/>
        </authorList>
    </citation>
    <scope>IDENTIFICATION</scope>
</reference>
<protein>
    <submittedName>
        <fullName evidence="11">Si:ch211-137a8.2</fullName>
    </submittedName>
</protein>
<evidence type="ECO:0000256" key="3">
    <source>
        <dbReference type="ARBA" id="ARBA00022989"/>
    </source>
</evidence>
<keyword evidence="2 7" id="KW-0812">Transmembrane</keyword>
<evidence type="ECO:0000256" key="4">
    <source>
        <dbReference type="ARBA" id="ARBA00023136"/>
    </source>
</evidence>
<evidence type="ECO:0000256" key="7">
    <source>
        <dbReference type="PROSITE-ProRule" id="PRU00385"/>
    </source>
</evidence>
<proteinExistence type="inferred from homology"/>
<dbReference type="InterPro" id="IPR018159">
    <property type="entry name" value="Spectrin/alpha-actinin"/>
</dbReference>
<feature type="region of interest" description="Disordered" evidence="8">
    <location>
        <begin position="405"/>
        <end position="439"/>
    </location>
</feature>
<keyword evidence="12" id="KW-1185">Reference proteome</keyword>
<evidence type="ECO:0000313" key="12">
    <source>
        <dbReference type="Proteomes" id="UP000018468"/>
    </source>
</evidence>
<organism evidence="11 12">
    <name type="scientific">Lepisosteus oculatus</name>
    <name type="common">Spotted gar</name>
    <dbReference type="NCBI Taxonomy" id="7918"/>
    <lineage>
        <taxon>Eukaryota</taxon>
        <taxon>Metazoa</taxon>
        <taxon>Chordata</taxon>
        <taxon>Craniata</taxon>
        <taxon>Vertebrata</taxon>
        <taxon>Euteleostomi</taxon>
        <taxon>Actinopterygii</taxon>
        <taxon>Neopterygii</taxon>
        <taxon>Holostei</taxon>
        <taxon>Semionotiformes</taxon>
        <taxon>Lepisosteidae</taxon>
        <taxon>Lepisosteus</taxon>
    </lineage>
</organism>
<dbReference type="SMART" id="SM00150">
    <property type="entry name" value="SPEC"/>
    <property type="match status" value="2"/>
</dbReference>
<dbReference type="AlphaFoldDB" id="W5NC25"/>
<dbReference type="PROSITE" id="PS51049">
    <property type="entry name" value="KASH"/>
    <property type="match status" value="1"/>
</dbReference>
<evidence type="ECO:0000313" key="11">
    <source>
        <dbReference type="Ensembl" id="ENSLOCP00000018184.1"/>
    </source>
</evidence>
<dbReference type="Gene3D" id="1.20.58.60">
    <property type="match status" value="2"/>
</dbReference>
<evidence type="ECO:0000256" key="2">
    <source>
        <dbReference type="ARBA" id="ARBA00022692"/>
    </source>
</evidence>
<dbReference type="PANTHER" id="PTHR21640:SF1">
    <property type="entry name" value="NESPRIN-4"/>
    <property type="match status" value="1"/>
</dbReference>
<evidence type="ECO:0000259" key="10">
    <source>
        <dbReference type="PROSITE" id="PS51049"/>
    </source>
</evidence>
<accession>W5NC25</accession>
<dbReference type="STRING" id="7918.ENSLOCP00000018184"/>
<feature type="region of interest" description="Disordered" evidence="8">
    <location>
        <begin position="239"/>
        <end position="270"/>
    </location>
</feature>
<dbReference type="GeneTree" id="ENSGT00940000154656"/>
<feature type="domain" description="KASH" evidence="10">
    <location>
        <begin position="509"/>
        <end position="568"/>
    </location>
</feature>
<dbReference type="eggNOG" id="KOG0516">
    <property type="taxonomic scope" value="Eukaryota"/>
</dbReference>
<keyword evidence="3 9" id="KW-1133">Transmembrane helix</keyword>
<dbReference type="Pfam" id="PF10541">
    <property type="entry name" value="KASH"/>
    <property type="match status" value="1"/>
</dbReference>
<dbReference type="GO" id="GO:0034993">
    <property type="term" value="C:meiotic nuclear membrane microtubule tethering complex"/>
    <property type="evidence" value="ECO:0007669"/>
    <property type="project" value="InterPro"/>
</dbReference>
<feature type="transmembrane region" description="Helical" evidence="9">
    <location>
        <begin position="511"/>
        <end position="533"/>
    </location>
</feature>
<dbReference type="InterPro" id="IPR030268">
    <property type="entry name" value="SYNE4"/>
</dbReference>
<feature type="topological domain" description="Perinuclear space" evidence="7">
    <location>
        <begin position="539"/>
        <end position="568"/>
    </location>
</feature>
<evidence type="ECO:0000256" key="5">
    <source>
        <dbReference type="ARBA" id="ARBA00023242"/>
    </source>
</evidence>
<reference evidence="12" key="1">
    <citation type="submission" date="2011-12" db="EMBL/GenBank/DDBJ databases">
        <title>The Draft Genome of Lepisosteus oculatus.</title>
        <authorList>
            <consortium name="The Broad Institute Genome Assembly &amp; Analysis Group"/>
            <consortium name="Computational R&amp;D Group"/>
            <consortium name="and Sequencing Platform"/>
            <person name="Di Palma F."/>
            <person name="Alfoldi J."/>
            <person name="Johnson J."/>
            <person name="Berlin A."/>
            <person name="Gnerre S."/>
            <person name="Jaffe D."/>
            <person name="MacCallum I."/>
            <person name="Young S."/>
            <person name="Walker B.J."/>
            <person name="Lander E.S."/>
            <person name="Lindblad-Toh K."/>
        </authorList>
    </citation>
    <scope>NUCLEOTIDE SEQUENCE [LARGE SCALE GENOMIC DNA]</scope>
</reference>
<comment type="subcellular location">
    <subcellularLocation>
        <location evidence="6">Nucleus outer membrane</location>
        <topology evidence="6">Single-pass type IV membrane protein</topology>
    </subcellularLocation>
</comment>
<name>W5NC25_LEPOC</name>
<evidence type="ECO:0000256" key="9">
    <source>
        <dbReference type="SAM" id="Phobius"/>
    </source>
</evidence>